<keyword evidence="3" id="KW-1185">Reference proteome</keyword>
<evidence type="ECO:0000256" key="1">
    <source>
        <dbReference type="SAM" id="MobiDB-lite"/>
    </source>
</evidence>
<feature type="region of interest" description="Disordered" evidence="1">
    <location>
        <begin position="115"/>
        <end position="136"/>
    </location>
</feature>
<gene>
    <name evidence="2" type="ORF">GMARGA_LOCUS28084</name>
</gene>
<dbReference type="Proteomes" id="UP000789901">
    <property type="component" value="Unassembled WGS sequence"/>
</dbReference>
<protein>
    <submittedName>
        <fullName evidence="2">46149_t:CDS:1</fullName>
    </submittedName>
</protein>
<reference evidence="2 3" key="1">
    <citation type="submission" date="2021-06" db="EMBL/GenBank/DDBJ databases">
        <authorList>
            <person name="Kallberg Y."/>
            <person name="Tangrot J."/>
            <person name="Rosling A."/>
        </authorList>
    </citation>
    <scope>NUCLEOTIDE SEQUENCE [LARGE SCALE GENOMIC DNA]</scope>
    <source>
        <strain evidence="2 3">120-4 pot B 10/14</strain>
    </source>
</reference>
<proteinExistence type="predicted"/>
<sequence length="136" mass="15140">MDDIEINMSNMDVLTQTSIECPMEEGSQTNTVTQQDSSGVLSIPEYMRGNKNLQDGLDTLSPMSDVTVQSNRHLDLHLSETVMEPTKSDETGWLQSEGFTPVVSKKLAVSRKSTLINKSMSQELENRKSPYGKKGR</sequence>
<organism evidence="2 3">
    <name type="scientific">Gigaspora margarita</name>
    <dbReference type="NCBI Taxonomy" id="4874"/>
    <lineage>
        <taxon>Eukaryota</taxon>
        <taxon>Fungi</taxon>
        <taxon>Fungi incertae sedis</taxon>
        <taxon>Mucoromycota</taxon>
        <taxon>Glomeromycotina</taxon>
        <taxon>Glomeromycetes</taxon>
        <taxon>Diversisporales</taxon>
        <taxon>Gigasporaceae</taxon>
        <taxon>Gigaspora</taxon>
    </lineage>
</organism>
<dbReference type="EMBL" id="CAJVQB010035340">
    <property type="protein sequence ID" value="CAG8822400.1"/>
    <property type="molecule type" value="Genomic_DNA"/>
</dbReference>
<feature type="non-terminal residue" evidence="2">
    <location>
        <position position="136"/>
    </location>
</feature>
<evidence type="ECO:0000313" key="2">
    <source>
        <dbReference type="EMBL" id="CAG8822400.1"/>
    </source>
</evidence>
<name>A0ABN7WAM2_GIGMA</name>
<accession>A0ABN7WAM2</accession>
<comment type="caution">
    <text evidence="2">The sequence shown here is derived from an EMBL/GenBank/DDBJ whole genome shotgun (WGS) entry which is preliminary data.</text>
</comment>
<evidence type="ECO:0000313" key="3">
    <source>
        <dbReference type="Proteomes" id="UP000789901"/>
    </source>
</evidence>